<feature type="domain" description="HTH LytTR-type" evidence="3">
    <location>
        <begin position="150"/>
        <end position="257"/>
    </location>
</feature>
<sequence>MRALIIEDEVPAAEALAQLIVEVAPETEIVGTLESIEESVEWFQSNPGAADIVFMDIHLADGSSFSIFDSVEIHIPVIFTTAYDQYALKAFTVNSVDYLLKPISRQELTRAIDKYKRLYASGEEMQTVTPKMMENLIESLRGGGGYKRSLLISYKDKIIPVLVDDIAIIYIECTMVKLSTFSGHIYYLNQTLDDVMSQLDPRRFFRANRQQIVSKDAVKELSTWFGGKLSVALTVSFNDKIIVSKARAGAFKQWLSER</sequence>
<name>A0A940IFG6_9BACT</name>
<evidence type="ECO:0000313" key="5">
    <source>
        <dbReference type="Proteomes" id="UP000712007"/>
    </source>
</evidence>
<dbReference type="InterPro" id="IPR046947">
    <property type="entry name" value="LytR-like"/>
</dbReference>
<protein>
    <submittedName>
        <fullName evidence="4">Response regulator transcription factor</fullName>
    </submittedName>
</protein>
<comment type="caution">
    <text evidence="4">The sequence shown here is derived from an EMBL/GenBank/DDBJ whole genome shotgun (WGS) entry which is preliminary data.</text>
</comment>
<dbReference type="PANTHER" id="PTHR37299">
    <property type="entry name" value="TRANSCRIPTIONAL REGULATOR-RELATED"/>
    <property type="match status" value="1"/>
</dbReference>
<organism evidence="4 5">
    <name type="scientific">Candidatus Aphodosoma intestinipullorum</name>
    <dbReference type="NCBI Taxonomy" id="2840674"/>
    <lineage>
        <taxon>Bacteria</taxon>
        <taxon>Pseudomonadati</taxon>
        <taxon>Bacteroidota</taxon>
        <taxon>Bacteroidia</taxon>
        <taxon>Bacteroidales</taxon>
        <taxon>Candidatus Aphodosoma</taxon>
    </lineage>
</organism>
<dbReference type="FunFam" id="3.40.50.2300:FF:000361">
    <property type="entry name" value="Two-component system response regulator"/>
    <property type="match status" value="1"/>
</dbReference>
<dbReference type="PANTHER" id="PTHR37299:SF1">
    <property type="entry name" value="STAGE 0 SPORULATION PROTEIN A HOMOLOG"/>
    <property type="match status" value="1"/>
</dbReference>
<keyword evidence="1" id="KW-0597">Phosphoprotein</keyword>
<dbReference type="SUPFAM" id="SSF52172">
    <property type="entry name" value="CheY-like"/>
    <property type="match status" value="1"/>
</dbReference>
<dbReference type="InterPro" id="IPR007492">
    <property type="entry name" value="LytTR_DNA-bd_dom"/>
</dbReference>
<reference evidence="4" key="2">
    <citation type="journal article" date="2021" name="PeerJ">
        <title>Extensive microbial diversity within the chicken gut microbiome revealed by metagenomics and culture.</title>
        <authorList>
            <person name="Gilroy R."/>
            <person name="Ravi A."/>
            <person name="Getino M."/>
            <person name="Pursley I."/>
            <person name="Horton D.L."/>
            <person name="Alikhan N.F."/>
            <person name="Baker D."/>
            <person name="Gharbi K."/>
            <person name="Hall N."/>
            <person name="Watson M."/>
            <person name="Adriaenssens E.M."/>
            <person name="Foster-Nyarko E."/>
            <person name="Jarju S."/>
            <person name="Secka A."/>
            <person name="Antonio M."/>
            <person name="Oren A."/>
            <person name="Chaudhuri R.R."/>
            <person name="La Ragione R."/>
            <person name="Hildebrand F."/>
            <person name="Pallen M.J."/>
        </authorList>
    </citation>
    <scope>NUCLEOTIDE SEQUENCE</scope>
    <source>
        <strain evidence="4">3924</strain>
    </source>
</reference>
<dbReference type="SMART" id="SM00448">
    <property type="entry name" value="REC"/>
    <property type="match status" value="1"/>
</dbReference>
<proteinExistence type="predicted"/>
<dbReference type="Pfam" id="PF04397">
    <property type="entry name" value="LytTR"/>
    <property type="match status" value="1"/>
</dbReference>
<gene>
    <name evidence="4" type="ORF">IAC51_08105</name>
</gene>
<dbReference type="InterPro" id="IPR011006">
    <property type="entry name" value="CheY-like_superfamily"/>
</dbReference>
<dbReference type="EMBL" id="JADIMV010000138">
    <property type="protein sequence ID" value="MBO8440595.1"/>
    <property type="molecule type" value="Genomic_DNA"/>
</dbReference>
<feature type="modified residue" description="4-aspartylphosphate" evidence="1">
    <location>
        <position position="56"/>
    </location>
</feature>
<dbReference type="SMART" id="SM00850">
    <property type="entry name" value="LytTR"/>
    <property type="match status" value="1"/>
</dbReference>
<dbReference type="Gene3D" id="2.40.50.1020">
    <property type="entry name" value="LytTr DNA-binding domain"/>
    <property type="match status" value="1"/>
</dbReference>
<feature type="domain" description="Response regulatory" evidence="2">
    <location>
        <begin position="2"/>
        <end position="116"/>
    </location>
</feature>
<dbReference type="PROSITE" id="PS50930">
    <property type="entry name" value="HTH_LYTTR"/>
    <property type="match status" value="1"/>
</dbReference>
<evidence type="ECO:0000256" key="1">
    <source>
        <dbReference type="PROSITE-ProRule" id="PRU00169"/>
    </source>
</evidence>
<evidence type="ECO:0000259" key="3">
    <source>
        <dbReference type="PROSITE" id="PS50930"/>
    </source>
</evidence>
<reference evidence="4" key="1">
    <citation type="submission" date="2020-10" db="EMBL/GenBank/DDBJ databases">
        <authorList>
            <person name="Gilroy R."/>
        </authorList>
    </citation>
    <scope>NUCLEOTIDE SEQUENCE</scope>
    <source>
        <strain evidence="4">3924</strain>
    </source>
</reference>
<evidence type="ECO:0000313" key="4">
    <source>
        <dbReference type="EMBL" id="MBO8440595.1"/>
    </source>
</evidence>
<dbReference type="InterPro" id="IPR001789">
    <property type="entry name" value="Sig_transdc_resp-reg_receiver"/>
</dbReference>
<accession>A0A940IFG6</accession>
<dbReference type="GO" id="GO:0003677">
    <property type="term" value="F:DNA binding"/>
    <property type="evidence" value="ECO:0007669"/>
    <property type="project" value="InterPro"/>
</dbReference>
<evidence type="ECO:0000259" key="2">
    <source>
        <dbReference type="PROSITE" id="PS50110"/>
    </source>
</evidence>
<dbReference type="Proteomes" id="UP000712007">
    <property type="component" value="Unassembled WGS sequence"/>
</dbReference>
<dbReference type="AlphaFoldDB" id="A0A940IFG6"/>
<dbReference type="GO" id="GO:0000156">
    <property type="term" value="F:phosphorelay response regulator activity"/>
    <property type="evidence" value="ECO:0007669"/>
    <property type="project" value="InterPro"/>
</dbReference>
<dbReference type="Pfam" id="PF00072">
    <property type="entry name" value="Response_reg"/>
    <property type="match status" value="1"/>
</dbReference>
<dbReference type="Gene3D" id="3.40.50.2300">
    <property type="match status" value="1"/>
</dbReference>
<dbReference type="PROSITE" id="PS50110">
    <property type="entry name" value="RESPONSE_REGULATORY"/>
    <property type="match status" value="1"/>
</dbReference>